<evidence type="ECO:0000256" key="5">
    <source>
        <dbReference type="ARBA" id="ARBA00023077"/>
    </source>
</evidence>
<dbReference type="EMBL" id="JBELOE010000060">
    <property type="protein sequence ID" value="MER2490568.1"/>
    <property type="molecule type" value="Genomic_DNA"/>
</dbReference>
<dbReference type="InterPro" id="IPR000531">
    <property type="entry name" value="Beta-barrel_TonB"/>
</dbReference>
<evidence type="ECO:0000256" key="10">
    <source>
        <dbReference type="SAM" id="MobiDB-lite"/>
    </source>
</evidence>
<evidence type="ECO:0000256" key="2">
    <source>
        <dbReference type="ARBA" id="ARBA00022448"/>
    </source>
</evidence>
<dbReference type="InterPro" id="IPR039426">
    <property type="entry name" value="TonB-dep_rcpt-like"/>
</dbReference>
<feature type="region of interest" description="Disordered" evidence="10">
    <location>
        <begin position="503"/>
        <end position="522"/>
    </location>
</feature>
<keyword evidence="6 8" id="KW-0472">Membrane</keyword>
<evidence type="ECO:0000313" key="14">
    <source>
        <dbReference type="EMBL" id="MER2490568.1"/>
    </source>
</evidence>
<keyword evidence="2 8" id="KW-0813">Transport</keyword>
<keyword evidence="7 8" id="KW-0998">Cell outer membrane</keyword>
<feature type="domain" description="TonB-dependent receptor-like beta-barrel" evidence="12">
    <location>
        <begin position="368"/>
        <end position="797"/>
    </location>
</feature>
<organism evidence="14 15">
    <name type="scientific">Catenovulum sediminis</name>
    <dbReference type="NCBI Taxonomy" id="1740262"/>
    <lineage>
        <taxon>Bacteria</taxon>
        <taxon>Pseudomonadati</taxon>
        <taxon>Pseudomonadota</taxon>
        <taxon>Gammaproteobacteria</taxon>
        <taxon>Alteromonadales</taxon>
        <taxon>Alteromonadaceae</taxon>
        <taxon>Catenovulum</taxon>
    </lineage>
</organism>
<dbReference type="PROSITE" id="PS52016">
    <property type="entry name" value="TONB_DEPENDENT_REC_3"/>
    <property type="match status" value="1"/>
</dbReference>
<comment type="subcellular location">
    <subcellularLocation>
        <location evidence="1 8">Cell outer membrane</location>
        <topology evidence="1 8">Multi-pass membrane protein</topology>
    </subcellularLocation>
</comment>
<evidence type="ECO:0000256" key="9">
    <source>
        <dbReference type="RuleBase" id="RU003357"/>
    </source>
</evidence>
<dbReference type="InterPro" id="IPR008969">
    <property type="entry name" value="CarboxyPept-like_regulatory"/>
</dbReference>
<dbReference type="InterPro" id="IPR037066">
    <property type="entry name" value="Plug_dom_sf"/>
</dbReference>
<dbReference type="Pfam" id="PF07715">
    <property type="entry name" value="Plug"/>
    <property type="match status" value="1"/>
</dbReference>
<evidence type="ECO:0000256" key="4">
    <source>
        <dbReference type="ARBA" id="ARBA00022692"/>
    </source>
</evidence>
<dbReference type="PANTHER" id="PTHR30069:SF40">
    <property type="entry name" value="TONB-DEPENDENT RECEPTOR NMB0964-RELATED"/>
    <property type="match status" value="1"/>
</dbReference>
<evidence type="ECO:0000259" key="12">
    <source>
        <dbReference type="Pfam" id="PF00593"/>
    </source>
</evidence>
<dbReference type="Pfam" id="PF13620">
    <property type="entry name" value="CarboxypepD_reg"/>
    <property type="match status" value="1"/>
</dbReference>
<evidence type="ECO:0000256" key="3">
    <source>
        <dbReference type="ARBA" id="ARBA00022452"/>
    </source>
</evidence>
<dbReference type="SUPFAM" id="SSF49464">
    <property type="entry name" value="Carboxypeptidase regulatory domain-like"/>
    <property type="match status" value="1"/>
</dbReference>
<keyword evidence="5 9" id="KW-0798">TonB box</keyword>
<dbReference type="Gene3D" id="2.40.170.20">
    <property type="entry name" value="TonB-dependent receptor, beta-barrel domain"/>
    <property type="match status" value="1"/>
</dbReference>
<evidence type="ECO:0000256" key="6">
    <source>
        <dbReference type="ARBA" id="ARBA00023136"/>
    </source>
</evidence>
<dbReference type="Gene3D" id="2.170.130.10">
    <property type="entry name" value="TonB-dependent receptor, plug domain"/>
    <property type="match status" value="1"/>
</dbReference>
<feature type="compositionally biased region" description="Basic and acidic residues" evidence="10">
    <location>
        <begin position="324"/>
        <end position="359"/>
    </location>
</feature>
<dbReference type="Gene3D" id="2.60.40.1120">
    <property type="entry name" value="Carboxypeptidase-like, regulatory domain"/>
    <property type="match status" value="1"/>
</dbReference>
<dbReference type="InterPro" id="IPR036942">
    <property type="entry name" value="Beta-barrel_TonB_sf"/>
</dbReference>
<dbReference type="Pfam" id="PF00593">
    <property type="entry name" value="TonB_dep_Rec_b-barrel"/>
    <property type="match status" value="1"/>
</dbReference>
<dbReference type="SUPFAM" id="SSF56935">
    <property type="entry name" value="Porins"/>
    <property type="match status" value="1"/>
</dbReference>
<sequence length="828" mass="92435">MFKKILPLSCLVFTPFVNANYLAGQLSTENGQPVKNALVEVIGGSQKTQTSEYGHFAIKPLPEGHYELHIVADGFVHKNIHIDVPATGLEGVKITLSQSPIEVIDVTASSFHTSQIESAMPVSVLSGEQLRQQQATTIGDSLKKVVGVHSNHHGSVAASPIIRGLDGPRVLMVQNGLDSGDVSRSGADHIISSNASTAKQIEVLRGPATLFYGNGAIGGVVNIVDGRIPQDTATEGQASLLYANNNSGKNASASYKTGFESTALYLDGFAYDNGNYHSAESEIENSDAQASGFTLGASQFLDNGSIGASYGFMNKQYGIPGHSHSPDTAHQDGHEDGHEDEHEDEHLLHEDEHEEEHAAHEERVYADMWQHRGQVKGEFNFADAFVQQVNFALGYTDYRHDEIEDGAVATRFDKQTFEIRNEFLHKEYHDWRGGWNVHYKRDAQQSKGEEAYAPDSTTENLAIAWIEEKHAGDFLFQLGMRLDEVKIKADPLSLQEIEFASHHDEHAEPHEEPHENEHEGEHDEHAITFNYSEHSFTPLSLTAGVVWDFTEGYNLGLAVSHAQRAPSVNELFAFGPHLASGVYEVGRAYELHEHDEHVDFELNASDLKLEKSNNLDLSFRKFSGNTGFVFNVFYNNIDNYYYQQKTEFTALVSAHEHEDEHIEGHIEEPEDEHAEDALNLDVYQYQSANAKLYGYEAQVFWQPNSDWKLELGSDAVRAKLKSGENLPRTSPMRVYSHVKYQAVNYSIEGQLSRYFSQKNISQNETATTGYTVLDVYFNYYTNLAEQELKVFAKAENLTDEYAKVHTSLIKDEAPIMGRNISFGITAYF</sequence>
<feature type="chain" id="PRO_5045689084" evidence="11">
    <location>
        <begin position="20"/>
        <end position="828"/>
    </location>
</feature>
<comment type="similarity">
    <text evidence="8 9">Belongs to the TonB-dependent receptor family.</text>
</comment>
<evidence type="ECO:0000259" key="13">
    <source>
        <dbReference type="Pfam" id="PF07715"/>
    </source>
</evidence>
<evidence type="ECO:0000256" key="1">
    <source>
        <dbReference type="ARBA" id="ARBA00004571"/>
    </source>
</evidence>
<keyword evidence="15" id="KW-1185">Reference proteome</keyword>
<name>A0ABV1RCB6_9ALTE</name>
<keyword evidence="11" id="KW-0732">Signal</keyword>
<dbReference type="InterPro" id="IPR012910">
    <property type="entry name" value="Plug_dom"/>
</dbReference>
<accession>A0ABV1RCB6</accession>
<keyword evidence="4 8" id="KW-0812">Transmembrane</keyword>
<feature type="signal peptide" evidence="11">
    <location>
        <begin position="1"/>
        <end position="19"/>
    </location>
</feature>
<protein>
    <submittedName>
        <fullName evidence="14">TonB-dependent receptor</fullName>
    </submittedName>
</protein>
<evidence type="ECO:0000313" key="15">
    <source>
        <dbReference type="Proteomes" id="UP001467690"/>
    </source>
</evidence>
<dbReference type="PANTHER" id="PTHR30069">
    <property type="entry name" value="TONB-DEPENDENT OUTER MEMBRANE RECEPTOR"/>
    <property type="match status" value="1"/>
</dbReference>
<gene>
    <name evidence="14" type="ORF">ABS311_01540</name>
</gene>
<reference evidence="14 15" key="1">
    <citation type="submission" date="2024-06" db="EMBL/GenBank/DDBJ databases">
        <authorList>
            <person name="Chen R.Y."/>
        </authorList>
    </citation>
    <scope>NUCLEOTIDE SEQUENCE [LARGE SCALE GENOMIC DNA]</scope>
    <source>
        <strain evidence="14 15">D2</strain>
    </source>
</reference>
<comment type="caution">
    <text evidence="14">The sequence shown here is derived from an EMBL/GenBank/DDBJ whole genome shotgun (WGS) entry which is preliminary data.</text>
</comment>
<keyword evidence="14" id="KW-0675">Receptor</keyword>
<keyword evidence="3 8" id="KW-1134">Transmembrane beta strand</keyword>
<dbReference type="RefSeq" id="WP_350400354.1">
    <property type="nucleotide sequence ID" value="NZ_JBELOE010000060.1"/>
</dbReference>
<evidence type="ECO:0000256" key="11">
    <source>
        <dbReference type="SAM" id="SignalP"/>
    </source>
</evidence>
<evidence type="ECO:0000256" key="7">
    <source>
        <dbReference type="ARBA" id="ARBA00023237"/>
    </source>
</evidence>
<feature type="domain" description="TonB-dependent receptor plug" evidence="13">
    <location>
        <begin position="115"/>
        <end position="220"/>
    </location>
</feature>
<dbReference type="Proteomes" id="UP001467690">
    <property type="component" value="Unassembled WGS sequence"/>
</dbReference>
<evidence type="ECO:0000256" key="8">
    <source>
        <dbReference type="PROSITE-ProRule" id="PRU01360"/>
    </source>
</evidence>
<feature type="region of interest" description="Disordered" evidence="10">
    <location>
        <begin position="317"/>
        <end position="359"/>
    </location>
</feature>
<proteinExistence type="inferred from homology"/>